<dbReference type="AlphaFoldDB" id="A0AA35YQR8"/>
<dbReference type="GO" id="GO:0005634">
    <property type="term" value="C:nucleus"/>
    <property type="evidence" value="ECO:0007669"/>
    <property type="project" value="UniProtKB-SubCell"/>
</dbReference>
<dbReference type="InterPro" id="IPR015300">
    <property type="entry name" value="DNA-bd_pseudobarrel_sf"/>
</dbReference>
<protein>
    <recommendedName>
        <fullName evidence="6">TF-B3 domain-containing protein</fullName>
    </recommendedName>
</protein>
<keyword evidence="8" id="KW-1185">Reference proteome</keyword>
<evidence type="ECO:0000313" key="7">
    <source>
        <dbReference type="EMBL" id="CAI9278399.1"/>
    </source>
</evidence>
<evidence type="ECO:0000256" key="5">
    <source>
        <dbReference type="ARBA" id="ARBA00023242"/>
    </source>
</evidence>
<dbReference type="InterPro" id="IPR050655">
    <property type="entry name" value="Plant_B3_domain"/>
</dbReference>
<sequence>MAPRPRGIPSFFKIMLDCSATHLPLPTGFVRKHLENDIPENATLRSVNGGYSWRLKIKKDGDIYCFADGWKQVVEDTRLEFGDFLVFWLLGRSIFKLLIFGTNGCEKNSRLNMITFMMKKKMMILMGMPGILALRRLYRKKENKNLLW</sequence>
<dbReference type="SMART" id="SM01019">
    <property type="entry name" value="B3"/>
    <property type="match status" value="1"/>
</dbReference>
<proteinExistence type="predicted"/>
<evidence type="ECO:0000256" key="4">
    <source>
        <dbReference type="ARBA" id="ARBA00023163"/>
    </source>
</evidence>
<comment type="subcellular location">
    <subcellularLocation>
        <location evidence="1">Nucleus</location>
    </subcellularLocation>
</comment>
<dbReference type="Proteomes" id="UP001177003">
    <property type="component" value="Chromosome 4"/>
</dbReference>
<name>A0AA35YQR8_LACSI</name>
<accession>A0AA35YQR8</accession>
<dbReference type="PANTHER" id="PTHR31920:SF122">
    <property type="entry name" value="B3 DOMAIN-CONTAINING PROTEIN REM23"/>
    <property type="match status" value="1"/>
</dbReference>
<reference evidence="7" key="1">
    <citation type="submission" date="2023-04" db="EMBL/GenBank/DDBJ databases">
        <authorList>
            <person name="Vijverberg K."/>
            <person name="Xiong W."/>
            <person name="Schranz E."/>
        </authorList>
    </citation>
    <scope>NUCLEOTIDE SEQUENCE</scope>
</reference>
<organism evidence="7 8">
    <name type="scientific">Lactuca saligna</name>
    <name type="common">Willowleaf lettuce</name>
    <dbReference type="NCBI Taxonomy" id="75948"/>
    <lineage>
        <taxon>Eukaryota</taxon>
        <taxon>Viridiplantae</taxon>
        <taxon>Streptophyta</taxon>
        <taxon>Embryophyta</taxon>
        <taxon>Tracheophyta</taxon>
        <taxon>Spermatophyta</taxon>
        <taxon>Magnoliopsida</taxon>
        <taxon>eudicotyledons</taxon>
        <taxon>Gunneridae</taxon>
        <taxon>Pentapetalae</taxon>
        <taxon>asterids</taxon>
        <taxon>campanulids</taxon>
        <taxon>Asterales</taxon>
        <taxon>Asteraceae</taxon>
        <taxon>Cichorioideae</taxon>
        <taxon>Cichorieae</taxon>
        <taxon>Lactucinae</taxon>
        <taxon>Lactuca</taxon>
    </lineage>
</organism>
<evidence type="ECO:0000259" key="6">
    <source>
        <dbReference type="PROSITE" id="PS50863"/>
    </source>
</evidence>
<dbReference type="GO" id="GO:0003677">
    <property type="term" value="F:DNA binding"/>
    <property type="evidence" value="ECO:0007669"/>
    <property type="project" value="UniProtKB-KW"/>
</dbReference>
<keyword evidence="3" id="KW-0238">DNA-binding</keyword>
<dbReference type="InterPro" id="IPR003340">
    <property type="entry name" value="B3_DNA-bd"/>
</dbReference>
<feature type="domain" description="TF-B3" evidence="6">
    <location>
        <begin position="8"/>
        <end position="103"/>
    </location>
</feature>
<evidence type="ECO:0000256" key="2">
    <source>
        <dbReference type="ARBA" id="ARBA00023015"/>
    </source>
</evidence>
<dbReference type="EMBL" id="OX465080">
    <property type="protein sequence ID" value="CAI9278399.1"/>
    <property type="molecule type" value="Genomic_DNA"/>
</dbReference>
<keyword evidence="2" id="KW-0805">Transcription regulation</keyword>
<dbReference type="Pfam" id="PF02362">
    <property type="entry name" value="B3"/>
    <property type="match status" value="1"/>
</dbReference>
<evidence type="ECO:0000256" key="3">
    <source>
        <dbReference type="ARBA" id="ARBA00023125"/>
    </source>
</evidence>
<evidence type="ECO:0000256" key="1">
    <source>
        <dbReference type="ARBA" id="ARBA00004123"/>
    </source>
</evidence>
<dbReference type="SUPFAM" id="SSF101936">
    <property type="entry name" value="DNA-binding pseudobarrel domain"/>
    <property type="match status" value="1"/>
</dbReference>
<gene>
    <name evidence="7" type="ORF">LSALG_LOCUS18266</name>
</gene>
<dbReference type="PANTHER" id="PTHR31920">
    <property type="entry name" value="B3 DOMAIN-CONTAINING"/>
    <property type="match status" value="1"/>
</dbReference>
<dbReference type="CDD" id="cd10017">
    <property type="entry name" value="B3_DNA"/>
    <property type="match status" value="1"/>
</dbReference>
<keyword evidence="4" id="KW-0804">Transcription</keyword>
<dbReference type="Gene3D" id="2.40.330.10">
    <property type="entry name" value="DNA-binding pseudobarrel domain"/>
    <property type="match status" value="1"/>
</dbReference>
<evidence type="ECO:0000313" key="8">
    <source>
        <dbReference type="Proteomes" id="UP001177003"/>
    </source>
</evidence>
<dbReference type="PROSITE" id="PS50863">
    <property type="entry name" value="B3"/>
    <property type="match status" value="1"/>
</dbReference>
<keyword evidence="5" id="KW-0539">Nucleus</keyword>